<evidence type="ECO:0000313" key="2">
    <source>
        <dbReference type="Proteomes" id="UP000502260"/>
    </source>
</evidence>
<organism evidence="1 2">
    <name type="scientific">Sulfurimicrobium lacus</name>
    <dbReference type="NCBI Taxonomy" id="2715678"/>
    <lineage>
        <taxon>Bacteria</taxon>
        <taxon>Pseudomonadati</taxon>
        <taxon>Pseudomonadota</taxon>
        <taxon>Betaproteobacteria</taxon>
        <taxon>Nitrosomonadales</taxon>
        <taxon>Sulfuricellaceae</taxon>
        <taxon>Sulfurimicrobium</taxon>
    </lineage>
</organism>
<gene>
    <name evidence="1" type="ORF">SKTS_07650</name>
</gene>
<dbReference type="Proteomes" id="UP000502260">
    <property type="component" value="Chromosome"/>
</dbReference>
<protein>
    <submittedName>
        <fullName evidence="1">Uncharacterized protein</fullName>
    </submittedName>
</protein>
<accession>A0A6F8VAV1</accession>
<name>A0A6F8VAV1_9PROT</name>
<dbReference type="KEGG" id="slac:SKTS_07650"/>
<keyword evidence="2" id="KW-1185">Reference proteome</keyword>
<evidence type="ECO:0000313" key="1">
    <source>
        <dbReference type="EMBL" id="BCB25879.1"/>
    </source>
</evidence>
<dbReference type="EMBL" id="AP022853">
    <property type="protein sequence ID" value="BCB25879.1"/>
    <property type="molecule type" value="Genomic_DNA"/>
</dbReference>
<dbReference type="AlphaFoldDB" id="A0A6F8VAV1"/>
<reference evidence="2" key="1">
    <citation type="submission" date="2020-03" db="EMBL/GenBank/DDBJ databases">
        <title>Complete genome sequence of sulfur-oxidizing bacterium skT11.</title>
        <authorList>
            <person name="Kanda M."/>
            <person name="Kojima H."/>
            <person name="Fukui M."/>
        </authorList>
    </citation>
    <scope>NUCLEOTIDE SEQUENCE [LARGE SCALE GENOMIC DNA]</scope>
    <source>
        <strain evidence="2">skT11</strain>
    </source>
</reference>
<proteinExistence type="predicted"/>
<sequence>MKFHDLAIGQRFELDGAAYVKTSPVLASREEGGEKKFLARYAAVQPLGGAEQRPAKKAERMLLAEAVLAAFNTYHERCQEALERLAEDIPGDGLKAAINVLENERHGFIDAVLKG</sequence>
<dbReference type="RefSeq" id="WP_173060642.1">
    <property type="nucleotide sequence ID" value="NZ_AP022853.1"/>
</dbReference>